<evidence type="ECO:0000256" key="3">
    <source>
        <dbReference type="ARBA" id="ARBA00022801"/>
    </source>
</evidence>
<proteinExistence type="predicted"/>
<dbReference type="EMBL" id="BAAAOH010000001">
    <property type="protein sequence ID" value="GAA1998251.1"/>
    <property type="molecule type" value="Genomic_DNA"/>
</dbReference>
<comment type="caution">
    <text evidence="7">The sequence shown here is derived from an EMBL/GenBank/DDBJ whole genome shotgun (WGS) entry which is preliminary data.</text>
</comment>
<feature type="transmembrane region" description="Helical" evidence="6">
    <location>
        <begin position="254"/>
        <end position="271"/>
    </location>
</feature>
<keyword evidence="4 6" id="KW-1133">Transmembrane helix</keyword>
<feature type="transmembrane region" description="Helical" evidence="6">
    <location>
        <begin position="69"/>
        <end position="87"/>
    </location>
</feature>
<name>A0ABN2T4X7_9MICO</name>
<reference evidence="7 8" key="1">
    <citation type="journal article" date="2019" name="Int. J. Syst. Evol. Microbiol.">
        <title>The Global Catalogue of Microorganisms (GCM) 10K type strain sequencing project: providing services to taxonomists for standard genome sequencing and annotation.</title>
        <authorList>
            <consortium name="The Broad Institute Genomics Platform"/>
            <consortium name="The Broad Institute Genome Sequencing Center for Infectious Disease"/>
            <person name="Wu L."/>
            <person name="Ma J."/>
        </authorList>
    </citation>
    <scope>NUCLEOTIDE SEQUENCE [LARGE SCALE GENOMIC DNA]</scope>
    <source>
        <strain evidence="7 8">JCM 14902</strain>
    </source>
</reference>
<evidence type="ECO:0008006" key="9">
    <source>
        <dbReference type="Google" id="ProtNLM"/>
    </source>
</evidence>
<sequence length="280" mass="30831">MVSSYRSYWVVAIATPGVLLPFLMFVWLGWPGDPDSCTLTDPNGCFCEAYDFVAVQTTAGGVRQLSNTWFNLYALATASVVAVQLSADRRRHTSVVFAPGVIPDVYVFVVLFLGLGSMWFHGSLKGWGGIVDAVSMYLFTAFLVAFAAYRLHPSVTLFWALFLSVAAVASLTHAVLDRSGTSVVLIAAQVCVYIVLELVVWWRRLRGQVPHRWLGGLWWFAALTAIGIGIVFWLLSQTGGPLCDPVSVWQPHAIAWHPLAGVAAVLLFYYWREAARATAR</sequence>
<protein>
    <recommendedName>
        <fullName evidence="9">Ceramidase</fullName>
    </recommendedName>
</protein>
<dbReference type="InterPro" id="IPR008901">
    <property type="entry name" value="ACER"/>
</dbReference>
<organism evidence="7 8">
    <name type="scientific">Microbacterium pumilum</name>
    <dbReference type="NCBI Taxonomy" id="344165"/>
    <lineage>
        <taxon>Bacteria</taxon>
        <taxon>Bacillati</taxon>
        <taxon>Actinomycetota</taxon>
        <taxon>Actinomycetes</taxon>
        <taxon>Micrococcales</taxon>
        <taxon>Microbacteriaceae</taxon>
        <taxon>Microbacterium</taxon>
    </lineage>
</organism>
<gene>
    <name evidence="7" type="ORF">GCM10009777_39430</name>
</gene>
<keyword evidence="8" id="KW-1185">Reference proteome</keyword>
<feature type="transmembrane region" description="Helical" evidence="6">
    <location>
        <begin position="156"/>
        <end position="176"/>
    </location>
</feature>
<feature type="transmembrane region" description="Helical" evidence="6">
    <location>
        <begin position="94"/>
        <end position="120"/>
    </location>
</feature>
<evidence type="ECO:0000313" key="7">
    <source>
        <dbReference type="EMBL" id="GAA1998251.1"/>
    </source>
</evidence>
<keyword evidence="3" id="KW-0378">Hydrolase</keyword>
<dbReference type="Proteomes" id="UP001500326">
    <property type="component" value="Unassembled WGS sequence"/>
</dbReference>
<evidence type="ECO:0000313" key="8">
    <source>
        <dbReference type="Proteomes" id="UP001500326"/>
    </source>
</evidence>
<evidence type="ECO:0000256" key="2">
    <source>
        <dbReference type="ARBA" id="ARBA00022692"/>
    </source>
</evidence>
<evidence type="ECO:0000256" key="5">
    <source>
        <dbReference type="ARBA" id="ARBA00023136"/>
    </source>
</evidence>
<evidence type="ECO:0000256" key="4">
    <source>
        <dbReference type="ARBA" id="ARBA00022989"/>
    </source>
</evidence>
<keyword evidence="5 6" id="KW-0472">Membrane</keyword>
<keyword evidence="2 6" id="KW-0812">Transmembrane</keyword>
<feature type="transmembrane region" description="Helical" evidence="6">
    <location>
        <begin position="7"/>
        <end position="30"/>
    </location>
</feature>
<evidence type="ECO:0000256" key="1">
    <source>
        <dbReference type="ARBA" id="ARBA00004141"/>
    </source>
</evidence>
<feature type="transmembrane region" description="Helical" evidence="6">
    <location>
        <begin position="182"/>
        <end position="202"/>
    </location>
</feature>
<comment type="subcellular location">
    <subcellularLocation>
        <location evidence="1">Membrane</location>
        <topology evidence="1">Multi-pass membrane protein</topology>
    </subcellularLocation>
</comment>
<feature type="transmembrane region" description="Helical" evidence="6">
    <location>
        <begin position="126"/>
        <end position="149"/>
    </location>
</feature>
<evidence type="ECO:0000256" key="6">
    <source>
        <dbReference type="SAM" id="Phobius"/>
    </source>
</evidence>
<feature type="transmembrane region" description="Helical" evidence="6">
    <location>
        <begin position="214"/>
        <end position="234"/>
    </location>
</feature>
<dbReference type="Pfam" id="PF05875">
    <property type="entry name" value="Ceramidase"/>
    <property type="match status" value="1"/>
</dbReference>
<accession>A0ABN2T4X7</accession>